<dbReference type="OrthoDB" id="2303275at2759"/>
<dbReference type="Proteomes" id="UP000266673">
    <property type="component" value="Unassembled WGS sequence"/>
</dbReference>
<evidence type="ECO:0000313" key="1">
    <source>
        <dbReference type="EMBL" id="RIB02994.1"/>
    </source>
</evidence>
<reference evidence="1 2" key="1">
    <citation type="submission" date="2018-06" db="EMBL/GenBank/DDBJ databases">
        <title>Comparative genomics reveals the genomic features of Rhizophagus irregularis, R. cerebriforme, R. diaphanum and Gigaspora rosea, and their symbiotic lifestyle signature.</title>
        <authorList>
            <person name="Morin E."/>
            <person name="San Clemente H."/>
            <person name="Chen E.C.H."/>
            <person name="De La Providencia I."/>
            <person name="Hainaut M."/>
            <person name="Kuo A."/>
            <person name="Kohler A."/>
            <person name="Murat C."/>
            <person name="Tang N."/>
            <person name="Roy S."/>
            <person name="Loubradou J."/>
            <person name="Henrissat B."/>
            <person name="Grigoriev I.V."/>
            <person name="Corradi N."/>
            <person name="Roux C."/>
            <person name="Martin F.M."/>
        </authorList>
    </citation>
    <scope>NUCLEOTIDE SEQUENCE [LARGE SCALE GENOMIC DNA]</scope>
    <source>
        <strain evidence="1 2">DAOM 194757</strain>
    </source>
</reference>
<comment type="caution">
    <text evidence="1">The sequence shown here is derived from an EMBL/GenBank/DDBJ whole genome shotgun (WGS) entry which is preliminary data.</text>
</comment>
<name>A0A397TYG7_9GLOM</name>
<gene>
    <name evidence="1" type="ORF">C2G38_2226283</name>
</gene>
<sequence length="180" mass="21815">MFGINIILEERYNKVVPKPVNNCPGYDMKYVSAYMRNHRSDTDLEKIIKIEKIYDYFSIIRSYETPWQWAVRVRGTVQTLLAEKYWNVYYVHCLYAGFGERIETDDGYFRPRNHKSQMAICFDCWKLIKITDVKPKKMYFSRWCRYAYEVKPEDLIKYYWDNECSKANTEEVPLEPNIPY</sequence>
<keyword evidence="2" id="KW-1185">Reference proteome</keyword>
<accession>A0A397TYG7</accession>
<protein>
    <submittedName>
        <fullName evidence="1">Uncharacterized protein</fullName>
    </submittedName>
</protein>
<dbReference type="AlphaFoldDB" id="A0A397TYG7"/>
<dbReference type="EMBL" id="QKWP01002529">
    <property type="protein sequence ID" value="RIB02994.1"/>
    <property type="molecule type" value="Genomic_DNA"/>
</dbReference>
<evidence type="ECO:0000313" key="2">
    <source>
        <dbReference type="Proteomes" id="UP000266673"/>
    </source>
</evidence>
<organism evidence="1 2">
    <name type="scientific">Gigaspora rosea</name>
    <dbReference type="NCBI Taxonomy" id="44941"/>
    <lineage>
        <taxon>Eukaryota</taxon>
        <taxon>Fungi</taxon>
        <taxon>Fungi incertae sedis</taxon>
        <taxon>Mucoromycota</taxon>
        <taxon>Glomeromycotina</taxon>
        <taxon>Glomeromycetes</taxon>
        <taxon>Diversisporales</taxon>
        <taxon>Gigasporaceae</taxon>
        <taxon>Gigaspora</taxon>
    </lineage>
</organism>
<proteinExistence type="predicted"/>